<dbReference type="Gene3D" id="3.40.50.11690">
    <property type="entry name" value="Cell division protein FtsQ/DivIB"/>
    <property type="match status" value="1"/>
</dbReference>
<evidence type="ECO:0000313" key="12">
    <source>
        <dbReference type="Proteomes" id="UP000003121"/>
    </source>
</evidence>
<evidence type="ECO:0000256" key="4">
    <source>
        <dbReference type="ARBA" id="ARBA00022618"/>
    </source>
</evidence>
<dbReference type="GO" id="GO:0051301">
    <property type="term" value="P:cell division"/>
    <property type="evidence" value="ECO:0007669"/>
    <property type="project" value="UniProtKB-KW"/>
</dbReference>
<dbReference type="InterPro" id="IPR005548">
    <property type="entry name" value="Cell_div_FtsQ/DivIB_C"/>
</dbReference>
<comment type="function">
    <text evidence="9">Essential cell division protein. May link together the upstream cell division proteins, which are predominantly cytoplasmic, with the downstream cell division proteins, which are predominantly periplasmic. May control correct divisome assembly.</text>
</comment>
<evidence type="ECO:0000256" key="1">
    <source>
        <dbReference type="ARBA" id="ARBA00004370"/>
    </source>
</evidence>
<proteinExistence type="inferred from homology"/>
<keyword evidence="3 9" id="KW-0997">Cell inner membrane</keyword>
<dbReference type="HAMAP" id="MF_00911">
    <property type="entry name" value="FtsQ_subfam"/>
    <property type="match status" value="1"/>
</dbReference>
<dbReference type="Gene3D" id="3.10.20.310">
    <property type="entry name" value="membrane protein fhac"/>
    <property type="match status" value="1"/>
</dbReference>
<keyword evidence="12" id="KW-1185">Reference proteome</keyword>
<dbReference type="Pfam" id="PF03799">
    <property type="entry name" value="FtsQ_DivIB_C"/>
    <property type="match status" value="1"/>
</dbReference>
<feature type="domain" description="POTRA" evidence="10">
    <location>
        <begin position="37"/>
        <end position="110"/>
    </location>
</feature>
<dbReference type="EMBL" id="CP003264">
    <property type="protein sequence ID" value="AFN36349.1"/>
    <property type="molecule type" value="Genomic_DNA"/>
</dbReference>
<evidence type="ECO:0000313" key="11">
    <source>
        <dbReference type="EMBL" id="AFN36349.1"/>
    </source>
</evidence>
<dbReference type="PANTHER" id="PTHR35851">
    <property type="entry name" value="CELL DIVISION PROTEIN FTSQ"/>
    <property type="match status" value="1"/>
</dbReference>
<dbReference type="InterPro" id="IPR013685">
    <property type="entry name" value="POTRA_FtsQ_type"/>
</dbReference>
<sequence>MLGFTRLLNFIANLIMTISVFALLVGGGYYLINRPYFNISQVSLLPSKGNALNHISPASIQATINSGIDGNFFTADLNTLKEKVEALPWVRSVEINRVWPNRLVLTIEEHEAYAKWNEDMLLNTWGELFNGNRDELPEDIAYPQYYGPEGSEKLVVQRAGELATLISPLNMSIKEMHLSDRYAWNVILDNGIELVLGRDGGAELVDPYGGQQQAINFAQNVNRFVSTWPLLLDRINDRKISKIDFRYTKGFAVTFTPEIIPEETDKK</sequence>
<gene>
    <name evidence="9 11" type="primary">ftsQ</name>
    <name evidence="11" type="ORF">KUI_1297</name>
</gene>
<dbReference type="Pfam" id="PF08478">
    <property type="entry name" value="POTRA_1"/>
    <property type="match status" value="1"/>
</dbReference>
<dbReference type="Proteomes" id="UP000003121">
    <property type="component" value="Chromosome"/>
</dbReference>
<protein>
    <recommendedName>
        <fullName evidence="9">Cell division protein FtsQ</fullName>
    </recommendedName>
</protein>
<accession>A0ABM5NC65</accession>
<keyword evidence="8 9" id="KW-0131">Cell cycle</keyword>
<dbReference type="InterPro" id="IPR045335">
    <property type="entry name" value="FtsQ_C_sf"/>
</dbReference>
<dbReference type="PROSITE" id="PS51779">
    <property type="entry name" value="POTRA"/>
    <property type="match status" value="1"/>
</dbReference>
<comment type="subunit">
    <text evidence="9">Part of a complex composed of FtsB, FtsL and FtsQ.</text>
</comment>
<reference evidence="11 12" key="1">
    <citation type="journal article" date="2012" name="Vet. Microbiol.">
        <title>Comparative genomic analyses of the Taylorellae.</title>
        <authorList>
            <person name="Hauser H."/>
            <person name="Richter D.C."/>
            <person name="van Tonder A."/>
            <person name="Clark L."/>
            <person name="Preston A."/>
        </authorList>
    </citation>
    <scope>NUCLEOTIDE SEQUENCE [LARGE SCALE GENOMIC DNA]</scope>
    <source>
        <strain evidence="11 12">ATCC 35865</strain>
    </source>
</reference>
<dbReference type="PANTHER" id="PTHR35851:SF1">
    <property type="entry name" value="CELL DIVISION PROTEIN FTSQ"/>
    <property type="match status" value="1"/>
</dbReference>
<keyword evidence="7 9" id="KW-0472">Membrane</keyword>
<evidence type="ECO:0000256" key="3">
    <source>
        <dbReference type="ARBA" id="ARBA00022519"/>
    </source>
</evidence>
<dbReference type="InterPro" id="IPR026579">
    <property type="entry name" value="FtsQ"/>
</dbReference>
<keyword evidence="6 9" id="KW-1133">Transmembrane helix</keyword>
<evidence type="ECO:0000256" key="7">
    <source>
        <dbReference type="ARBA" id="ARBA00023136"/>
    </source>
</evidence>
<dbReference type="InterPro" id="IPR034746">
    <property type="entry name" value="POTRA"/>
</dbReference>
<keyword evidence="5 9" id="KW-0812">Transmembrane</keyword>
<evidence type="ECO:0000256" key="6">
    <source>
        <dbReference type="ARBA" id="ARBA00022989"/>
    </source>
</evidence>
<evidence type="ECO:0000256" key="2">
    <source>
        <dbReference type="ARBA" id="ARBA00022475"/>
    </source>
</evidence>
<keyword evidence="4 9" id="KW-0132">Cell division</keyword>
<evidence type="ECO:0000256" key="9">
    <source>
        <dbReference type="HAMAP-Rule" id="MF_00911"/>
    </source>
</evidence>
<comment type="similarity">
    <text evidence="9">Belongs to the FtsQ/DivIB family. FtsQ subfamily.</text>
</comment>
<organism evidence="11 12">
    <name type="scientific">Taylorella equigenitalis ATCC 35865</name>
    <dbReference type="NCBI Taxonomy" id="743973"/>
    <lineage>
        <taxon>Bacteria</taxon>
        <taxon>Pseudomonadati</taxon>
        <taxon>Pseudomonadota</taxon>
        <taxon>Betaproteobacteria</taxon>
        <taxon>Burkholderiales</taxon>
        <taxon>Alcaligenaceae</taxon>
        <taxon>Taylorella</taxon>
    </lineage>
</organism>
<comment type="subcellular location">
    <subcellularLocation>
        <location evidence="9">Cell inner membrane</location>
        <topology evidence="9">Single-pass type II membrane protein</topology>
    </subcellularLocation>
    <subcellularLocation>
        <location evidence="1">Membrane</location>
    </subcellularLocation>
    <text evidence="9">Localizes to the division septum.</text>
</comment>
<evidence type="ECO:0000256" key="5">
    <source>
        <dbReference type="ARBA" id="ARBA00022692"/>
    </source>
</evidence>
<evidence type="ECO:0000256" key="8">
    <source>
        <dbReference type="ARBA" id="ARBA00023306"/>
    </source>
</evidence>
<evidence type="ECO:0000259" key="10">
    <source>
        <dbReference type="PROSITE" id="PS51779"/>
    </source>
</evidence>
<keyword evidence="2 9" id="KW-1003">Cell membrane</keyword>
<feature type="transmembrane region" description="Helical" evidence="9">
    <location>
        <begin position="7"/>
        <end position="32"/>
    </location>
</feature>
<name>A0ABM5NC65_9BURK</name>